<dbReference type="Proteomes" id="UP001055039">
    <property type="component" value="Unassembled WGS sequence"/>
</dbReference>
<organism evidence="1 2">
    <name type="scientific">Methylorubrum aminovorans</name>
    <dbReference type="NCBI Taxonomy" id="269069"/>
    <lineage>
        <taxon>Bacteria</taxon>
        <taxon>Pseudomonadati</taxon>
        <taxon>Pseudomonadota</taxon>
        <taxon>Alphaproteobacteria</taxon>
        <taxon>Hyphomicrobiales</taxon>
        <taxon>Methylobacteriaceae</taxon>
        <taxon>Methylorubrum</taxon>
    </lineage>
</organism>
<evidence type="ECO:0000313" key="1">
    <source>
        <dbReference type="EMBL" id="GJE65756.1"/>
    </source>
</evidence>
<protein>
    <submittedName>
        <fullName evidence="1">Uncharacterized protein</fullName>
    </submittedName>
</protein>
<reference evidence="1" key="2">
    <citation type="submission" date="2021-08" db="EMBL/GenBank/DDBJ databases">
        <authorList>
            <person name="Tani A."/>
            <person name="Ola A."/>
            <person name="Ogura Y."/>
            <person name="Katsura K."/>
            <person name="Hayashi T."/>
        </authorList>
    </citation>
    <scope>NUCLEOTIDE SEQUENCE</scope>
    <source>
        <strain evidence="1">NBRC 15686</strain>
    </source>
</reference>
<comment type="caution">
    <text evidence="1">The sequence shown here is derived from an EMBL/GenBank/DDBJ whole genome shotgun (WGS) entry which is preliminary data.</text>
</comment>
<accession>A0ABQ4UEN1</accession>
<sequence>MTTPVEYTIEKSANGYFIVKVGEGVAGYVSEDVEHPGLWVIEDADGHLMGRHHDRENGAAFLATWFGAEVQNWS</sequence>
<proteinExistence type="predicted"/>
<evidence type="ECO:0000313" key="2">
    <source>
        <dbReference type="Proteomes" id="UP001055039"/>
    </source>
</evidence>
<dbReference type="RefSeq" id="WP_238225188.1">
    <property type="nucleotide sequence ID" value="NZ_BAAADH010000077.1"/>
</dbReference>
<keyword evidence="2" id="KW-1185">Reference proteome</keyword>
<dbReference type="EMBL" id="BPRC01000010">
    <property type="protein sequence ID" value="GJE65756.1"/>
    <property type="molecule type" value="Genomic_DNA"/>
</dbReference>
<name>A0ABQ4UEN1_9HYPH</name>
<reference evidence="1" key="1">
    <citation type="journal article" date="2021" name="Front. Microbiol.">
        <title>Comprehensive Comparative Genomics and Phenotyping of Methylobacterium Species.</title>
        <authorList>
            <person name="Alessa O."/>
            <person name="Ogura Y."/>
            <person name="Fujitani Y."/>
            <person name="Takami H."/>
            <person name="Hayashi T."/>
            <person name="Sahin N."/>
            <person name="Tani A."/>
        </authorList>
    </citation>
    <scope>NUCLEOTIDE SEQUENCE</scope>
    <source>
        <strain evidence="1">NBRC 15686</strain>
    </source>
</reference>
<gene>
    <name evidence="1" type="ORF">LNAOJCKE_2969</name>
</gene>